<feature type="domain" description="LssY-like C-terminal" evidence="8">
    <location>
        <begin position="267"/>
        <end position="428"/>
    </location>
</feature>
<dbReference type="PANTHER" id="PTHR42709:SF6">
    <property type="entry name" value="UNDECAPRENYL PHOSPHATE TRANSPORTER A"/>
    <property type="match status" value="1"/>
</dbReference>
<accession>A0A2T3LEF4</accession>
<reference evidence="9 10" key="1">
    <citation type="submission" date="2018-03" db="EMBL/GenBank/DDBJ databases">
        <title>Whole genome sequencing of Histamine producing bacteria.</title>
        <authorList>
            <person name="Butler K."/>
        </authorList>
    </citation>
    <scope>NUCLEOTIDE SEQUENCE [LARGE SCALE GENOMIC DNA]</scope>
    <source>
        <strain evidence="9 10">ATCC 19614</strain>
    </source>
</reference>
<dbReference type="AlphaFoldDB" id="A0A2T3LEF4"/>
<feature type="transmembrane region" description="Helical" evidence="6">
    <location>
        <begin position="6"/>
        <end position="24"/>
    </location>
</feature>
<feature type="transmembrane region" description="Helical" evidence="6">
    <location>
        <begin position="36"/>
        <end position="55"/>
    </location>
</feature>
<evidence type="ECO:0000256" key="2">
    <source>
        <dbReference type="ARBA" id="ARBA00022475"/>
    </source>
</evidence>
<dbReference type="Pfam" id="PF14067">
    <property type="entry name" value="LssY_C"/>
    <property type="match status" value="1"/>
</dbReference>
<gene>
    <name evidence="9" type="ORF">C9J47_04180</name>
</gene>
<dbReference type="Pfam" id="PF09335">
    <property type="entry name" value="VTT_dom"/>
    <property type="match status" value="1"/>
</dbReference>
<feature type="transmembrane region" description="Helical" evidence="6">
    <location>
        <begin position="98"/>
        <end position="117"/>
    </location>
</feature>
<evidence type="ECO:0000256" key="5">
    <source>
        <dbReference type="ARBA" id="ARBA00023136"/>
    </source>
</evidence>
<feature type="transmembrane region" description="Helical" evidence="6">
    <location>
        <begin position="195"/>
        <end position="216"/>
    </location>
</feature>
<sequence>MEFSWWWFFGGSFLDALIGPNLFFPGEPFLLAAGYSLHNGFTSGTIFVLLGGFLGDQISYYIGRYQGYNGRRWLTRKMPKTRRPFAKAKLALNKRGPLVVAVARLLGPVAWIMPFLAGSYAMSWTVFTLYSFIGLLLGVGQFVILGYMLAAGINLLPDITPITLFLSEHSLLIISVTIATVCSAFFYRKKHKSRWLGIAACWIVVLCGMNYVHFFISDVYAYESPILKNNEYSETFDSLKLNKTTNLQTTADLSTLEYKTYPGLAPVYQAQPINVVLIGSKPNTLMKELGWIENKTFSRDNVSMKKYLSLMAQDLPPISDLYWNQQPQWSAYQQTGNLLQRNHIRWWYVGTLTTTGEQIWLGAISYDNHLKVAHYKGIITVLHAIDPDVDVERDSLAQHAINNGWQVSFEHFASPAAFSKSSHYFSDGQVAVITLI</sequence>
<evidence type="ECO:0000259" key="7">
    <source>
        <dbReference type="Pfam" id="PF09335"/>
    </source>
</evidence>
<feature type="domain" description="VTT" evidence="7">
    <location>
        <begin position="24"/>
        <end position="147"/>
    </location>
</feature>
<dbReference type="Proteomes" id="UP000241803">
    <property type="component" value="Unassembled WGS sequence"/>
</dbReference>
<keyword evidence="2" id="KW-1003">Cell membrane</keyword>
<evidence type="ECO:0000256" key="4">
    <source>
        <dbReference type="ARBA" id="ARBA00022989"/>
    </source>
</evidence>
<dbReference type="GO" id="GO:0005886">
    <property type="term" value="C:plasma membrane"/>
    <property type="evidence" value="ECO:0007669"/>
    <property type="project" value="UniProtKB-SubCell"/>
</dbReference>
<keyword evidence="10" id="KW-1185">Reference proteome</keyword>
<name>A0A2T3LEF4_9GAMM</name>
<proteinExistence type="predicted"/>
<dbReference type="InterPro" id="IPR051311">
    <property type="entry name" value="DedA_domain"/>
</dbReference>
<comment type="subcellular location">
    <subcellularLocation>
        <location evidence="1">Cell membrane</location>
        <topology evidence="1">Multi-pass membrane protein</topology>
    </subcellularLocation>
</comment>
<dbReference type="InterPro" id="IPR025902">
    <property type="entry name" value="LssY-like-C_dom"/>
</dbReference>
<comment type="caution">
    <text evidence="9">The sequence shown here is derived from an EMBL/GenBank/DDBJ whole genome shotgun (WGS) entry which is preliminary data.</text>
</comment>
<keyword evidence="4 6" id="KW-1133">Transmembrane helix</keyword>
<evidence type="ECO:0000259" key="8">
    <source>
        <dbReference type="Pfam" id="PF14067"/>
    </source>
</evidence>
<organism evidence="9 10">
    <name type="scientific">Photobacterium indicum</name>
    <dbReference type="NCBI Taxonomy" id="81447"/>
    <lineage>
        <taxon>Bacteria</taxon>
        <taxon>Pseudomonadati</taxon>
        <taxon>Pseudomonadota</taxon>
        <taxon>Gammaproteobacteria</taxon>
        <taxon>Vibrionales</taxon>
        <taxon>Vibrionaceae</taxon>
        <taxon>Photobacterium</taxon>
    </lineage>
</organism>
<evidence type="ECO:0000256" key="1">
    <source>
        <dbReference type="ARBA" id="ARBA00004651"/>
    </source>
</evidence>
<dbReference type="RefSeq" id="WP_107252377.1">
    <property type="nucleotide sequence ID" value="NZ_PYOC01000001.1"/>
</dbReference>
<evidence type="ECO:0000313" key="9">
    <source>
        <dbReference type="EMBL" id="PSV49762.1"/>
    </source>
</evidence>
<keyword evidence="5 6" id="KW-0472">Membrane</keyword>
<evidence type="ECO:0000256" key="6">
    <source>
        <dbReference type="SAM" id="Phobius"/>
    </source>
</evidence>
<dbReference type="PANTHER" id="PTHR42709">
    <property type="entry name" value="ALKALINE PHOSPHATASE LIKE PROTEIN"/>
    <property type="match status" value="1"/>
</dbReference>
<feature type="transmembrane region" description="Helical" evidence="6">
    <location>
        <begin position="170"/>
        <end position="188"/>
    </location>
</feature>
<evidence type="ECO:0000313" key="10">
    <source>
        <dbReference type="Proteomes" id="UP000241803"/>
    </source>
</evidence>
<dbReference type="EMBL" id="PYOC01000001">
    <property type="protein sequence ID" value="PSV49762.1"/>
    <property type="molecule type" value="Genomic_DNA"/>
</dbReference>
<feature type="transmembrane region" description="Helical" evidence="6">
    <location>
        <begin position="129"/>
        <end position="150"/>
    </location>
</feature>
<protein>
    <submittedName>
        <fullName evidence="9">Uncharacterized protein</fullName>
    </submittedName>
</protein>
<dbReference type="InterPro" id="IPR032816">
    <property type="entry name" value="VTT_dom"/>
</dbReference>
<keyword evidence="3 6" id="KW-0812">Transmembrane</keyword>
<evidence type="ECO:0000256" key="3">
    <source>
        <dbReference type="ARBA" id="ARBA00022692"/>
    </source>
</evidence>